<evidence type="ECO:0000256" key="13">
    <source>
        <dbReference type="ARBA" id="ARBA00042123"/>
    </source>
</evidence>
<feature type="compositionally biased region" description="Acidic residues" evidence="15">
    <location>
        <begin position="130"/>
        <end position="139"/>
    </location>
</feature>
<evidence type="ECO:0000256" key="6">
    <source>
        <dbReference type="ARBA" id="ARBA00022946"/>
    </source>
</evidence>
<evidence type="ECO:0000256" key="1">
    <source>
        <dbReference type="ARBA" id="ARBA00004173"/>
    </source>
</evidence>
<evidence type="ECO:0000256" key="7">
    <source>
        <dbReference type="ARBA" id="ARBA00023002"/>
    </source>
</evidence>
<dbReference type="EC" id="1.3.1.104" evidence="11"/>
<dbReference type="Pfam" id="PF08240">
    <property type="entry name" value="ADH_N"/>
    <property type="match status" value="3"/>
</dbReference>
<dbReference type="InterPro" id="IPR013149">
    <property type="entry name" value="ADH-like_C"/>
</dbReference>
<dbReference type="Pfam" id="PF00107">
    <property type="entry name" value="ADH_zinc_N"/>
    <property type="match status" value="2"/>
</dbReference>
<dbReference type="SMART" id="SM00829">
    <property type="entry name" value="PKS_ER"/>
    <property type="match status" value="1"/>
</dbReference>
<dbReference type="GO" id="GO:0141148">
    <property type="term" value="F:enoyl-[acyl-carrier-protein] reductase (NADPH) activity"/>
    <property type="evidence" value="ECO:0007669"/>
    <property type="project" value="UniProtKB-EC"/>
</dbReference>
<feature type="region of interest" description="Disordered" evidence="15">
    <location>
        <begin position="120"/>
        <end position="143"/>
    </location>
</feature>
<feature type="domain" description="Enoyl reductase (ER)" evidence="16">
    <location>
        <begin position="675"/>
        <end position="995"/>
    </location>
</feature>
<feature type="region of interest" description="Disordered" evidence="15">
    <location>
        <begin position="298"/>
        <end position="317"/>
    </location>
</feature>
<sequence length="1278" mass="142488">MQKSIWKQNDDWKARYTKLYSAHRVFSLVPQQSEKDDQCRISFMSNDATPYASLLMRMRATRRDTTIYGDDVKTPPDITTLMSAQSDLHESCVNYVRTDDLGGTETQLLDMVRRKSREVEEAQDKTLDLPQDDVSDDPSSEACVHGLSMRMTERSVSRSRMSRISTKRDMDIPSILAFETPIVPAPAPLVIPGFQKVTPTQNEDLPRWSIRRSICPVCSQKWRDKSSINNVKSSGLKRNSSAEFPSVIAPARLRASITMAYVPRPVVAAVDESAGGSRAMRNTSAAWQLTRARRFRVPRPQTPSPEAIAPPSSTAPMARKDLDSRVNNLKHTLKGSVRYLTSKQLVFSEFGKPSKVLKLQECKLPDLGPKDVLVRMLAAPVNPADINTIQGKYPVKLKLPCVPGNEGVGIVEKIGSEVKKFSLGNKVILTMPAQGTWRNLAVFSSFALTLVPDALGVPEAATLAVNPCTSFRLLNDFIPVRGEKVVVIQNGANSSCGQNIIQLCRAWGVPTINIVRNRPEINDLKKYLLSLGATHVLTEEEITTTPIFKNKEIERPSLGLNCVGGKSSSLIAKHLKHSGCMVTYGGMSRNPVTIPTAAFIFKNLRSQGFWMTAWNKKASNSIARDEMFSEIIRLMLQNKLKAPTHQMIKFDNYLEAIRSIRNLMSKQLMYSEFGDPLQVVKITESEVPDLGSQDVLVRMLAAPINPADINTIQGKYPVKLELPCIPGNEGVGIIEKVGDYVSGFKPGNKVIVTKPVQGTWRNIGTFSPSALKVVPDDIGLVEAATLTVNPCTAYRLLTDFQPVQKNNLVVIQNGANSACGQCVIQICKAWDVRNINIVRDRPHIDELKNHLYSLGATHVLTEEELRSTKIFKDKLIDKPMLALNCVGGKSSLEMLRHLNHSGSMVTYGGMSREPVTIPTSAFIFKNLAFFGFWMTAWNEMASSTAKEEMMSHLIQLISEKKLRAPVHKLVKFDNYQEAISETLTTKGFQGCKYVLDFRKNCCLPALPTIPGDEGVGEVVEVGKLVCRLKLGDRVVLSSRLLGSWRYYGVYNEKQIHFISKNLPLPEAAMLSIAPCMAYRLLNDFRKVQHGETIIQNAANSACGQSVIQLCRARGINTFNIVASHCGYEAVKAYLLDLGATAVFTLEEAEELTAFDTSLARPVLALNCLGGRYEDVMLKLLERNGVIVYYGCGYDLPLTKQFLRCDAQFHKFHLHEWECRASCLERDVMYKAITQEMVQGKFRAPVYQAVELKDYVYAFKNTQHCEAFTTMNYVFDFTI</sequence>
<dbReference type="OrthoDB" id="7482721at2759"/>
<comment type="catalytic activity">
    <reaction evidence="14">
        <text>a 2,3-saturated acyl-[ACP] + NADP(+) = a (2E)-enoyl-[ACP] + NADPH + H(+)</text>
        <dbReference type="Rhea" id="RHEA:22564"/>
        <dbReference type="Rhea" id="RHEA-COMP:9925"/>
        <dbReference type="Rhea" id="RHEA-COMP:9926"/>
        <dbReference type="ChEBI" id="CHEBI:15378"/>
        <dbReference type="ChEBI" id="CHEBI:57783"/>
        <dbReference type="ChEBI" id="CHEBI:58349"/>
        <dbReference type="ChEBI" id="CHEBI:78784"/>
        <dbReference type="ChEBI" id="CHEBI:78785"/>
        <dbReference type="EC" id="1.3.1.104"/>
    </reaction>
</comment>
<protein>
    <recommendedName>
        <fullName evidence="12">Enoyl-[acyl-carrier-protein] reductase, mitochondrial</fullName>
        <ecNumber evidence="11">1.3.1.104</ecNumber>
    </recommendedName>
    <alternativeName>
        <fullName evidence="13">2-enoyl thioester reductase</fullName>
    </alternativeName>
</protein>
<evidence type="ECO:0000256" key="14">
    <source>
        <dbReference type="ARBA" id="ARBA00048843"/>
    </source>
</evidence>
<dbReference type="PANTHER" id="PTHR43981">
    <property type="entry name" value="ENOYL-[ACYL-CARRIER-PROTEIN] REDUCTASE, MITOCHONDRIAL"/>
    <property type="match status" value="1"/>
</dbReference>
<dbReference type="GO" id="GO:0006633">
    <property type="term" value="P:fatty acid biosynthetic process"/>
    <property type="evidence" value="ECO:0007669"/>
    <property type="project" value="UniProtKB-KW"/>
</dbReference>
<evidence type="ECO:0000256" key="9">
    <source>
        <dbReference type="ARBA" id="ARBA00023128"/>
    </source>
</evidence>
<keyword evidence="7" id="KW-0560">Oxidoreductase</keyword>
<keyword evidence="3" id="KW-0444">Lipid biosynthesis</keyword>
<keyword evidence="10" id="KW-0275">Fatty acid biosynthesis</keyword>
<proteinExistence type="inferred from homology"/>
<dbReference type="InterPro" id="IPR011032">
    <property type="entry name" value="GroES-like_sf"/>
</dbReference>
<evidence type="ECO:0000259" key="16">
    <source>
        <dbReference type="SMART" id="SM00829"/>
    </source>
</evidence>
<evidence type="ECO:0000256" key="10">
    <source>
        <dbReference type="ARBA" id="ARBA00023160"/>
    </source>
</evidence>
<evidence type="ECO:0000256" key="8">
    <source>
        <dbReference type="ARBA" id="ARBA00023098"/>
    </source>
</evidence>
<dbReference type="SUPFAM" id="SSF50129">
    <property type="entry name" value="GroES-like"/>
    <property type="match status" value="3"/>
</dbReference>
<name>A0A2H1VVN0_SPOFR</name>
<dbReference type="PANTHER" id="PTHR43981:SF2">
    <property type="entry name" value="ENOYL-[ACYL-CARRIER-PROTEIN] REDUCTASE, MITOCHONDRIAL"/>
    <property type="match status" value="1"/>
</dbReference>
<organism evidence="17">
    <name type="scientific">Spodoptera frugiperda</name>
    <name type="common">Fall armyworm</name>
    <dbReference type="NCBI Taxonomy" id="7108"/>
    <lineage>
        <taxon>Eukaryota</taxon>
        <taxon>Metazoa</taxon>
        <taxon>Ecdysozoa</taxon>
        <taxon>Arthropoda</taxon>
        <taxon>Hexapoda</taxon>
        <taxon>Insecta</taxon>
        <taxon>Pterygota</taxon>
        <taxon>Neoptera</taxon>
        <taxon>Endopterygota</taxon>
        <taxon>Lepidoptera</taxon>
        <taxon>Glossata</taxon>
        <taxon>Ditrysia</taxon>
        <taxon>Noctuoidea</taxon>
        <taxon>Noctuidae</taxon>
        <taxon>Amphipyrinae</taxon>
        <taxon>Spodoptera</taxon>
    </lineage>
</organism>
<dbReference type="InterPro" id="IPR051034">
    <property type="entry name" value="Mito_Enoyl-ACP_Reductase"/>
</dbReference>
<dbReference type="CDD" id="cd08290">
    <property type="entry name" value="ETR"/>
    <property type="match status" value="3"/>
</dbReference>
<dbReference type="InterPro" id="IPR013154">
    <property type="entry name" value="ADH-like_N"/>
</dbReference>
<dbReference type="InterPro" id="IPR020843">
    <property type="entry name" value="ER"/>
</dbReference>
<reference evidence="17" key="1">
    <citation type="submission" date="2016-07" db="EMBL/GenBank/DDBJ databases">
        <authorList>
            <person name="Bretaudeau A."/>
        </authorList>
    </citation>
    <scope>NUCLEOTIDE SEQUENCE</scope>
    <source>
        <strain evidence="17">Rice</strain>
        <tissue evidence="17">Whole body</tissue>
    </source>
</reference>
<evidence type="ECO:0000256" key="12">
    <source>
        <dbReference type="ARBA" id="ARBA00041058"/>
    </source>
</evidence>
<comment type="similarity">
    <text evidence="2">Belongs to the zinc-containing alcohol dehydrogenase family. Quinone oxidoreductase subfamily.</text>
</comment>
<evidence type="ECO:0000256" key="15">
    <source>
        <dbReference type="SAM" id="MobiDB-lite"/>
    </source>
</evidence>
<dbReference type="FunFam" id="3.40.50.720:FF:000112">
    <property type="entry name" value="Enoyl-[acyl-carrier-protein] reductase 1, mitochondrial"/>
    <property type="match status" value="2"/>
</dbReference>
<keyword evidence="6" id="KW-0809">Transit peptide</keyword>
<accession>A0A2H1VVN0</accession>
<keyword evidence="4" id="KW-0276">Fatty acid metabolism</keyword>
<dbReference type="AlphaFoldDB" id="A0A2H1VVN0"/>
<dbReference type="InterPro" id="IPR036291">
    <property type="entry name" value="NAD(P)-bd_dom_sf"/>
</dbReference>
<comment type="subcellular location">
    <subcellularLocation>
        <location evidence="1">Mitochondrion</location>
    </subcellularLocation>
</comment>
<evidence type="ECO:0000256" key="5">
    <source>
        <dbReference type="ARBA" id="ARBA00022857"/>
    </source>
</evidence>
<dbReference type="EMBL" id="ODYU01004705">
    <property type="protein sequence ID" value="SOQ44868.1"/>
    <property type="molecule type" value="Genomic_DNA"/>
</dbReference>
<evidence type="ECO:0000313" key="17">
    <source>
        <dbReference type="EMBL" id="SOQ44868.1"/>
    </source>
</evidence>
<keyword evidence="5" id="KW-0521">NADP</keyword>
<gene>
    <name evidence="17" type="ORF">SFRICE_001181</name>
</gene>
<dbReference type="Gene3D" id="3.90.180.10">
    <property type="entry name" value="Medium-chain alcohol dehydrogenases, catalytic domain"/>
    <property type="match status" value="3"/>
</dbReference>
<dbReference type="GO" id="GO:0005739">
    <property type="term" value="C:mitochondrion"/>
    <property type="evidence" value="ECO:0007669"/>
    <property type="project" value="UniProtKB-SubCell"/>
</dbReference>
<evidence type="ECO:0000256" key="11">
    <source>
        <dbReference type="ARBA" id="ARBA00038963"/>
    </source>
</evidence>
<keyword evidence="8" id="KW-0443">Lipid metabolism</keyword>
<evidence type="ECO:0000256" key="2">
    <source>
        <dbReference type="ARBA" id="ARBA00010371"/>
    </source>
</evidence>
<evidence type="ECO:0000256" key="3">
    <source>
        <dbReference type="ARBA" id="ARBA00022516"/>
    </source>
</evidence>
<dbReference type="SUPFAM" id="SSF51735">
    <property type="entry name" value="NAD(P)-binding Rossmann-fold domains"/>
    <property type="match status" value="3"/>
</dbReference>
<keyword evidence="9" id="KW-0496">Mitochondrion</keyword>
<evidence type="ECO:0000256" key="4">
    <source>
        <dbReference type="ARBA" id="ARBA00022832"/>
    </source>
</evidence>
<dbReference type="Gene3D" id="3.40.50.720">
    <property type="entry name" value="NAD(P)-binding Rossmann-like Domain"/>
    <property type="match status" value="3"/>
</dbReference>